<dbReference type="OrthoDB" id="4951845at2759"/>
<evidence type="ECO:0000313" key="3">
    <source>
        <dbReference type="Proteomes" id="UP000308652"/>
    </source>
</evidence>
<dbReference type="Proteomes" id="UP000308652">
    <property type="component" value="Unassembled WGS sequence"/>
</dbReference>
<accession>A0A5C3M3T7</accession>
<dbReference type="GO" id="GO:0045174">
    <property type="term" value="F:glutathione dehydrogenase (ascorbate) activity"/>
    <property type="evidence" value="ECO:0007669"/>
    <property type="project" value="TreeGrafter"/>
</dbReference>
<dbReference type="STRING" id="68775.A0A5C3M3T7"/>
<proteinExistence type="predicted"/>
<dbReference type="PANTHER" id="PTHR43968:SF6">
    <property type="entry name" value="GLUTATHIONE S-TRANSFERASE OMEGA"/>
    <property type="match status" value="1"/>
</dbReference>
<dbReference type="Pfam" id="PF22041">
    <property type="entry name" value="GST_C_7"/>
    <property type="match status" value="1"/>
</dbReference>
<evidence type="ECO:0000313" key="2">
    <source>
        <dbReference type="EMBL" id="TFK35751.1"/>
    </source>
</evidence>
<dbReference type="GO" id="GO:0005737">
    <property type="term" value="C:cytoplasm"/>
    <property type="evidence" value="ECO:0007669"/>
    <property type="project" value="TreeGrafter"/>
</dbReference>
<dbReference type="GO" id="GO:0006749">
    <property type="term" value="P:glutathione metabolic process"/>
    <property type="evidence" value="ECO:0007669"/>
    <property type="project" value="TreeGrafter"/>
</dbReference>
<dbReference type="SUPFAM" id="SSF47616">
    <property type="entry name" value="GST C-terminal domain-like"/>
    <property type="match status" value="1"/>
</dbReference>
<dbReference type="SUPFAM" id="SSF52833">
    <property type="entry name" value="Thioredoxin-like"/>
    <property type="match status" value="1"/>
</dbReference>
<dbReference type="PROSITE" id="PS50404">
    <property type="entry name" value="GST_NTER"/>
    <property type="match status" value="1"/>
</dbReference>
<dbReference type="PANTHER" id="PTHR43968">
    <property type="match status" value="1"/>
</dbReference>
<reference evidence="2 3" key="1">
    <citation type="journal article" date="2019" name="Nat. Ecol. Evol.">
        <title>Megaphylogeny resolves global patterns of mushroom evolution.</title>
        <authorList>
            <person name="Varga T."/>
            <person name="Krizsan K."/>
            <person name="Foldi C."/>
            <person name="Dima B."/>
            <person name="Sanchez-Garcia M."/>
            <person name="Sanchez-Ramirez S."/>
            <person name="Szollosi G.J."/>
            <person name="Szarkandi J.G."/>
            <person name="Papp V."/>
            <person name="Albert L."/>
            <person name="Andreopoulos W."/>
            <person name="Angelini C."/>
            <person name="Antonin V."/>
            <person name="Barry K.W."/>
            <person name="Bougher N.L."/>
            <person name="Buchanan P."/>
            <person name="Buyck B."/>
            <person name="Bense V."/>
            <person name="Catcheside P."/>
            <person name="Chovatia M."/>
            <person name="Cooper J."/>
            <person name="Damon W."/>
            <person name="Desjardin D."/>
            <person name="Finy P."/>
            <person name="Geml J."/>
            <person name="Haridas S."/>
            <person name="Hughes K."/>
            <person name="Justo A."/>
            <person name="Karasinski D."/>
            <person name="Kautmanova I."/>
            <person name="Kiss B."/>
            <person name="Kocsube S."/>
            <person name="Kotiranta H."/>
            <person name="LaButti K.M."/>
            <person name="Lechner B.E."/>
            <person name="Liimatainen K."/>
            <person name="Lipzen A."/>
            <person name="Lukacs Z."/>
            <person name="Mihaltcheva S."/>
            <person name="Morgado L.N."/>
            <person name="Niskanen T."/>
            <person name="Noordeloos M.E."/>
            <person name="Ohm R.A."/>
            <person name="Ortiz-Santana B."/>
            <person name="Ovrebo C."/>
            <person name="Racz N."/>
            <person name="Riley R."/>
            <person name="Savchenko A."/>
            <person name="Shiryaev A."/>
            <person name="Soop K."/>
            <person name="Spirin V."/>
            <person name="Szebenyi C."/>
            <person name="Tomsovsky M."/>
            <person name="Tulloss R.E."/>
            <person name="Uehling J."/>
            <person name="Grigoriev I.V."/>
            <person name="Vagvolgyi C."/>
            <person name="Papp T."/>
            <person name="Martin F.M."/>
            <person name="Miettinen O."/>
            <person name="Hibbett D.S."/>
            <person name="Nagy L.G."/>
        </authorList>
    </citation>
    <scope>NUCLEOTIDE SEQUENCE [LARGE SCALE GENOMIC DNA]</scope>
    <source>
        <strain evidence="2 3">CBS 166.37</strain>
    </source>
</reference>
<organism evidence="2 3">
    <name type="scientific">Crucibulum laeve</name>
    <dbReference type="NCBI Taxonomy" id="68775"/>
    <lineage>
        <taxon>Eukaryota</taxon>
        <taxon>Fungi</taxon>
        <taxon>Dikarya</taxon>
        <taxon>Basidiomycota</taxon>
        <taxon>Agaricomycotina</taxon>
        <taxon>Agaricomycetes</taxon>
        <taxon>Agaricomycetidae</taxon>
        <taxon>Agaricales</taxon>
        <taxon>Agaricineae</taxon>
        <taxon>Nidulariaceae</taxon>
        <taxon>Crucibulum</taxon>
    </lineage>
</organism>
<dbReference type="InterPro" id="IPR004045">
    <property type="entry name" value="Glutathione_S-Trfase_N"/>
</dbReference>
<dbReference type="InterPro" id="IPR036282">
    <property type="entry name" value="Glutathione-S-Trfase_C_sf"/>
</dbReference>
<gene>
    <name evidence="2" type="ORF">BDQ12DRAFT_725790</name>
</gene>
<dbReference type="Gene3D" id="1.20.1050.10">
    <property type="match status" value="1"/>
</dbReference>
<protein>
    <recommendedName>
        <fullName evidence="1">GST N-terminal domain-containing protein</fullName>
    </recommendedName>
</protein>
<feature type="domain" description="GST N-terminal" evidence="1">
    <location>
        <begin position="7"/>
        <end position="99"/>
    </location>
</feature>
<evidence type="ECO:0000259" key="1">
    <source>
        <dbReference type="PROSITE" id="PS50404"/>
    </source>
</evidence>
<dbReference type="Gene3D" id="3.40.30.10">
    <property type="entry name" value="Glutaredoxin"/>
    <property type="match status" value="1"/>
</dbReference>
<dbReference type="EMBL" id="ML213619">
    <property type="protein sequence ID" value="TFK35751.1"/>
    <property type="molecule type" value="Genomic_DNA"/>
</dbReference>
<dbReference type="GO" id="GO:0004364">
    <property type="term" value="F:glutathione transferase activity"/>
    <property type="evidence" value="ECO:0007669"/>
    <property type="project" value="TreeGrafter"/>
</dbReference>
<dbReference type="Pfam" id="PF13409">
    <property type="entry name" value="GST_N_2"/>
    <property type="match status" value="1"/>
</dbReference>
<dbReference type="InterPro" id="IPR050983">
    <property type="entry name" value="GST_Omega/HSP26"/>
</dbReference>
<name>A0A5C3M3T7_9AGAR</name>
<sequence>MITFYDFASTVPGKTVNPNTWKTRYSLNYKQLPYKTEWVEYTEEIERVCKKMGIPPTTKRPDGSDVYTLPAIYDDSTKTGVADSLLIAAYLDKTYPDTPKLFPDGTEALQTAFNDAFMSKFGSSWLLLVPVILKVLLPSNVDFFVRARSAALGKPLLDILPVGEEREVQWKNLKAALSTVDMWYQKNGGGPFIMGDTPSFADFIVGGFLSIVKAAGHNIPEWKELLEGDNGRWKKLGEELEKYERVV</sequence>
<dbReference type="InterPro" id="IPR036249">
    <property type="entry name" value="Thioredoxin-like_sf"/>
</dbReference>
<keyword evidence="3" id="KW-1185">Reference proteome</keyword>
<dbReference type="AlphaFoldDB" id="A0A5C3M3T7"/>
<dbReference type="InterPro" id="IPR054416">
    <property type="entry name" value="GST_UstS-like_C"/>
</dbReference>